<sequence length="499" mass="54947">MKGDKQAAMAAPDVENLGRFGWTTRLGHEAREHLPAWAEKRCRRVSRLVVTVALTAALSPSLSRSVDISSVKAYALLLAARNSCEGSSIPRSSWDSELTAFQTTFHRGVALSRIHIPPGMTEYSPLDRSRSTSSLAPTMSFSAETQRYPSIQQDFALVNFNTTAGCGIVLTPLFDPVWFRPTQCLSTSGILGPAVTGAGDRFVSEVWCRIRQAGKQQYHSALALKVLDKHRERWLGTRKGQILETACHSGNGPAASVVSFRRELRRSLPVVLKVLTTNGGLRAIRSIHSPLGERPRDRQATTVTDGRPGLNINSKLTVGQGTRHELSPRSQLNMLQQVPFRLVQRSLKTQNQVAQDYTGGEMQGESSRWGCRPICIACGTKSEISKLREPARVTAPTISAVMAQFQSLRLGFFSLFPVQPNIEQDIPASLLGIWAIQQAPQSTRRSSGLAVHLKCRPWQVEMRPQPRGAAGCIIYQARESAGRYPSMTSRRPRLSNGSR</sequence>
<reference evidence="1" key="1">
    <citation type="submission" date="2021-03" db="EMBL/GenBank/DDBJ databases">
        <authorList>
            <consortium name="DOE Joint Genome Institute"/>
            <person name="Ahrendt S."/>
            <person name="Looney B.P."/>
            <person name="Miyauchi S."/>
            <person name="Morin E."/>
            <person name="Drula E."/>
            <person name="Courty P.E."/>
            <person name="Chicoki N."/>
            <person name="Fauchery L."/>
            <person name="Kohler A."/>
            <person name="Kuo A."/>
            <person name="Labutti K."/>
            <person name="Pangilinan J."/>
            <person name="Lipzen A."/>
            <person name="Riley R."/>
            <person name="Andreopoulos W."/>
            <person name="He G."/>
            <person name="Johnson J."/>
            <person name="Barry K.W."/>
            <person name="Grigoriev I.V."/>
            <person name="Nagy L."/>
            <person name="Hibbett D."/>
            <person name="Henrissat B."/>
            <person name="Matheny P.B."/>
            <person name="Labbe J."/>
            <person name="Martin F."/>
        </authorList>
    </citation>
    <scope>NUCLEOTIDE SEQUENCE</scope>
    <source>
        <strain evidence="1">HHB10654</strain>
    </source>
</reference>
<proteinExistence type="predicted"/>
<evidence type="ECO:0000313" key="2">
    <source>
        <dbReference type="Proteomes" id="UP000814140"/>
    </source>
</evidence>
<organism evidence="1 2">
    <name type="scientific">Artomyces pyxidatus</name>
    <dbReference type="NCBI Taxonomy" id="48021"/>
    <lineage>
        <taxon>Eukaryota</taxon>
        <taxon>Fungi</taxon>
        <taxon>Dikarya</taxon>
        <taxon>Basidiomycota</taxon>
        <taxon>Agaricomycotina</taxon>
        <taxon>Agaricomycetes</taxon>
        <taxon>Russulales</taxon>
        <taxon>Auriscalpiaceae</taxon>
        <taxon>Artomyces</taxon>
    </lineage>
</organism>
<gene>
    <name evidence="1" type="ORF">BV25DRAFT_1843337</name>
</gene>
<name>A0ACB8SF67_9AGAM</name>
<accession>A0ACB8SF67</accession>
<keyword evidence="2" id="KW-1185">Reference proteome</keyword>
<reference evidence="1" key="2">
    <citation type="journal article" date="2022" name="New Phytol.">
        <title>Evolutionary transition to the ectomycorrhizal habit in the genomes of a hyperdiverse lineage of mushroom-forming fungi.</title>
        <authorList>
            <person name="Looney B."/>
            <person name="Miyauchi S."/>
            <person name="Morin E."/>
            <person name="Drula E."/>
            <person name="Courty P.E."/>
            <person name="Kohler A."/>
            <person name="Kuo A."/>
            <person name="LaButti K."/>
            <person name="Pangilinan J."/>
            <person name="Lipzen A."/>
            <person name="Riley R."/>
            <person name="Andreopoulos W."/>
            <person name="He G."/>
            <person name="Johnson J."/>
            <person name="Nolan M."/>
            <person name="Tritt A."/>
            <person name="Barry K.W."/>
            <person name="Grigoriev I.V."/>
            <person name="Nagy L.G."/>
            <person name="Hibbett D."/>
            <person name="Henrissat B."/>
            <person name="Matheny P.B."/>
            <person name="Labbe J."/>
            <person name="Martin F.M."/>
        </authorList>
    </citation>
    <scope>NUCLEOTIDE SEQUENCE</scope>
    <source>
        <strain evidence="1">HHB10654</strain>
    </source>
</reference>
<evidence type="ECO:0000313" key="1">
    <source>
        <dbReference type="EMBL" id="KAI0054888.1"/>
    </source>
</evidence>
<protein>
    <submittedName>
        <fullName evidence="1">Uncharacterized protein</fullName>
    </submittedName>
</protein>
<dbReference type="EMBL" id="MU277332">
    <property type="protein sequence ID" value="KAI0054888.1"/>
    <property type="molecule type" value="Genomic_DNA"/>
</dbReference>
<dbReference type="Proteomes" id="UP000814140">
    <property type="component" value="Unassembled WGS sequence"/>
</dbReference>
<comment type="caution">
    <text evidence="1">The sequence shown here is derived from an EMBL/GenBank/DDBJ whole genome shotgun (WGS) entry which is preliminary data.</text>
</comment>